<dbReference type="GO" id="GO:0022857">
    <property type="term" value="F:transmembrane transporter activity"/>
    <property type="evidence" value="ECO:0007669"/>
    <property type="project" value="TreeGrafter"/>
</dbReference>
<reference evidence="8" key="2">
    <citation type="submission" date="2013-07" db="EMBL/GenBank/DDBJ databases">
        <authorList>
            <consortium name="The Broad Institute Genome Sequencing Platform"/>
            <person name="Cuomo C."/>
            <person name="Litvintseva A."/>
            <person name="Chen Y."/>
            <person name="Heitman J."/>
            <person name="Sun S."/>
            <person name="Springer D."/>
            <person name="Dromer F."/>
            <person name="Young S.K."/>
            <person name="Zeng Q."/>
            <person name="Gargeya S."/>
            <person name="Fitzgerald M."/>
            <person name="Abouelleil A."/>
            <person name="Alvarado L."/>
            <person name="Berlin A.M."/>
            <person name="Chapman S.B."/>
            <person name="Dewar J."/>
            <person name="Goldberg J."/>
            <person name="Griggs A."/>
            <person name="Gujja S."/>
            <person name="Hansen M."/>
            <person name="Howarth C."/>
            <person name="Imamovic A."/>
            <person name="Larimer J."/>
            <person name="McCowan C."/>
            <person name="Murphy C."/>
            <person name="Pearson M."/>
            <person name="Priest M."/>
            <person name="Roberts A."/>
            <person name="Saif S."/>
            <person name="Shea T."/>
            <person name="Sykes S."/>
            <person name="Wortman J."/>
            <person name="Nusbaum C."/>
            <person name="Birren B."/>
        </authorList>
    </citation>
    <scope>NUCLEOTIDE SEQUENCE</scope>
    <source>
        <strain evidence="8">CBS 10117</strain>
    </source>
</reference>
<dbReference type="RefSeq" id="XP_018259496.1">
    <property type="nucleotide sequence ID" value="XM_018410828.1"/>
</dbReference>
<dbReference type="PANTHER" id="PTHR23501">
    <property type="entry name" value="MAJOR FACILITATOR SUPERFAMILY"/>
    <property type="match status" value="1"/>
</dbReference>
<keyword evidence="9" id="KW-1185">Reference proteome</keyword>
<dbReference type="Gene3D" id="1.20.1250.20">
    <property type="entry name" value="MFS general substrate transporter like domains"/>
    <property type="match status" value="2"/>
</dbReference>
<name>A0A1A5ZV20_9TREE</name>
<reference evidence="7" key="1">
    <citation type="submission" date="2013-07" db="EMBL/GenBank/DDBJ databases">
        <title>The Genome Sequence of Cryptococcus dejecticola CBS10117.</title>
        <authorList>
            <consortium name="The Broad Institute Genome Sequencing Platform"/>
            <person name="Cuomo C."/>
            <person name="Litvintseva A."/>
            <person name="Chen Y."/>
            <person name="Heitman J."/>
            <person name="Sun S."/>
            <person name="Springer D."/>
            <person name="Dromer F."/>
            <person name="Young S.K."/>
            <person name="Zeng Q."/>
            <person name="Gargeya S."/>
            <person name="Fitzgerald M."/>
            <person name="Abouelleil A."/>
            <person name="Alvarado L."/>
            <person name="Berlin A.M."/>
            <person name="Chapman S.B."/>
            <person name="Dewar J."/>
            <person name="Goldberg J."/>
            <person name="Griggs A."/>
            <person name="Gujja S."/>
            <person name="Hansen M."/>
            <person name="Howarth C."/>
            <person name="Imamovic A."/>
            <person name="Larimer J."/>
            <person name="McCowan C."/>
            <person name="Murphy C."/>
            <person name="Pearson M."/>
            <person name="Priest M."/>
            <person name="Roberts A."/>
            <person name="Saif S."/>
            <person name="Shea T."/>
            <person name="Sykes S."/>
            <person name="Wortman J."/>
            <person name="Nusbaum C."/>
            <person name="Birren B."/>
        </authorList>
    </citation>
    <scope>NUCLEOTIDE SEQUENCE [LARGE SCALE GENOMIC DNA]</scope>
    <source>
        <strain evidence="7">CBS 10117</strain>
    </source>
</reference>
<dbReference type="GO" id="GO:0005886">
    <property type="term" value="C:plasma membrane"/>
    <property type="evidence" value="ECO:0007669"/>
    <property type="project" value="TreeGrafter"/>
</dbReference>
<dbReference type="AlphaFoldDB" id="A0A1A5ZV20"/>
<dbReference type="VEuPathDB" id="FungiDB:I303_07564"/>
<dbReference type="PANTHER" id="PTHR23501:SF87">
    <property type="entry name" value="SIDEROPHORE IRON TRANSPORTER 2"/>
    <property type="match status" value="1"/>
</dbReference>
<dbReference type="GeneID" id="28971263"/>
<evidence type="ECO:0000256" key="1">
    <source>
        <dbReference type="ARBA" id="ARBA00004141"/>
    </source>
</evidence>
<evidence type="ECO:0000313" key="9">
    <source>
        <dbReference type="Proteomes" id="UP000078595"/>
    </source>
</evidence>
<evidence type="ECO:0000256" key="4">
    <source>
        <dbReference type="ARBA" id="ARBA00023136"/>
    </source>
</evidence>
<feature type="transmembrane region" description="Helical" evidence="6">
    <location>
        <begin position="416"/>
        <end position="432"/>
    </location>
</feature>
<evidence type="ECO:0000256" key="2">
    <source>
        <dbReference type="ARBA" id="ARBA00022692"/>
    </source>
</evidence>
<comment type="subcellular location">
    <subcellularLocation>
        <location evidence="1">Membrane</location>
        <topology evidence="1">Multi-pass membrane protein</topology>
    </subcellularLocation>
</comment>
<sequence length="641" mass="70262">MSAQKTEQPAVPTLGQNPSATASTTSVPIPHETETKFAHDDDKSSNEDGIDAKDILNLGSKSKGVIEMEALKDRINNKWRFVIYLFFMFVSYSLSLDQSTATPYLNYAVSKGFKLHSLQASVAVVTSIFSAMAPTPIAKFADYFGRVYAEIGCLILYTVGQAVMASAKGIVQFSAGSCIHTLGISGMFMLQNIIIADISSLRNRYWWLVAPSVPQVFNAFLGANVASSMLGRGDPNNSWRWGIAMFCILIPPITTPIILTLWRGTRPSKTVKAQLKQIKHERAAQTTLGERFWADAKDIFWKLDVIGLVLFVAGIGLFLVTLTLANSRYNKWSDAHTIAQLIVGFAISCGFVVWERWFAPIPLLPFALIKRRTVVGCCLIALWHPLAGRCVSTYLYTYLQVAADQSQISATRITTFPTIGGWVTAVIGALVARRFRVLKPIIIFGMFIETLATGLMLRYRTSGSTQAELAIIQVLRGASNGFIPYPIQALIQAAAPHEHLALVTAGWTAIYYVAFGIGAAISGAMWTNIVPDKLNTYLQGNQTLVAAAYSDPLTYATVWPVGTWQRDGVARAQDEAQRTMVIVGTVISFLGMLTAIFVLENLKLTDNQSLEESEEYITDAEKKQKKALAISTVRDGPVPAQ</sequence>
<reference evidence="8" key="3">
    <citation type="submission" date="2024-02" db="EMBL/GenBank/DDBJ databases">
        <title>Comparative genomics of Cryptococcus and Kwoniella reveals pathogenesis evolution and contrasting modes of karyotype evolution via chromosome fusion or intercentromeric recombination.</title>
        <authorList>
            <person name="Coelho M.A."/>
            <person name="David-Palma M."/>
            <person name="Shea T."/>
            <person name="Bowers K."/>
            <person name="McGinley-Smith S."/>
            <person name="Mohammad A.W."/>
            <person name="Gnirke A."/>
            <person name="Yurkov A.M."/>
            <person name="Nowrousian M."/>
            <person name="Sun S."/>
            <person name="Cuomo C.A."/>
            <person name="Heitman J."/>
        </authorList>
    </citation>
    <scope>NUCLEOTIDE SEQUENCE</scope>
    <source>
        <strain evidence="8">CBS 10117</strain>
    </source>
</reference>
<evidence type="ECO:0008006" key="10">
    <source>
        <dbReference type="Google" id="ProtNLM"/>
    </source>
</evidence>
<evidence type="ECO:0000256" key="6">
    <source>
        <dbReference type="SAM" id="Phobius"/>
    </source>
</evidence>
<dbReference type="EMBL" id="CP144539">
    <property type="protein sequence ID" value="WWC64940.1"/>
    <property type="molecule type" value="Genomic_DNA"/>
</dbReference>
<keyword evidence="3 6" id="KW-1133">Transmembrane helix</keyword>
<feature type="transmembrane region" description="Helical" evidence="6">
    <location>
        <begin position="173"/>
        <end position="193"/>
    </location>
</feature>
<feature type="transmembrane region" description="Helical" evidence="6">
    <location>
        <begin position="305"/>
        <end position="325"/>
    </location>
</feature>
<feature type="compositionally biased region" description="Basic and acidic residues" evidence="5">
    <location>
        <begin position="31"/>
        <end position="49"/>
    </location>
</feature>
<keyword evidence="4 6" id="KW-0472">Membrane</keyword>
<feature type="transmembrane region" description="Helical" evidence="6">
    <location>
        <begin position="205"/>
        <end position="227"/>
    </location>
</feature>
<feature type="transmembrane region" description="Helical" evidence="6">
    <location>
        <begin position="239"/>
        <end position="262"/>
    </location>
</feature>
<feature type="compositionally biased region" description="Polar residues" evidence="5">
    <location>
        <begin position="14"/>
        <end position="27"/>
    </location>
</feature>
<evidence type="ECO:0000256" key="3">
    <source>
        <dbReference type="ARBA" id="ARBA00022989"/>
    </source>
</evidence>
<dbReference type="EMBL" id="KI894036">
    <property type="protein sequence ID" value="OBR81654.1"/>
    <property type="molecule type" value="Genomic_DNA"/>
</dbReference>
<protein>
    <recommendedName>
        <fullName evidence="10">Major facilitator superfamily (MFS) profile domain-containing protein</fullName>
    </recommendedName>
</protein>
<feature type="transmembrane region" description="Helical" evidence="6">
    <location>
        <begin position="116"/>
        <end position="135"/>
    </location>
</feature>
<proteinExistence type="predicted"/>
<feature type="region of interest" description="Disordered" evidence="5">
    <location>
        <begin position="1"/>
        <end position="49"/>
    </location>
</feature>
<feature type="transmembrane region" description="Helical" evidence="6">
    <location>
        <begin position="509"/>
        <end position="529"/>
    </location>
</feature>
<organism evidence="7">
    <name type="scientific">Kwoniella dejecticola CBS 10117</name>
    <dbReference type="NCBI Taxonomy" id="1296121"/>
    <lineage>
        <taxon>Eukaryota</taxon>
        <taxon>Fungi</taxon>
        <taxon>Dikarya</taxon>
        <taxon>Basidiomycota</taxon>
        <taxon>Agaricomycotina</taxon>
        <taxon>Tremellomycetes</taxon>
        <taxon>Tremellales</taxon>
        <taxon>Cryptococcaceae</taxon>
        <taxon>Kwoniella</taxon>
    </lineage>
</organism>
<evidence type="ECO:0000313" key="8">
    <source>
        <dbReference type="EMBL" id="WWC64940.1"/>
    </source>
</evidence>
<evidence type="ECO:0000313" key="7">
    <source>
        <dbReference type="EMBL" id="OBR81654.1"/>
    </source>
</evidence>
<keyword evidence="2 6" id="KW-0812">Transmembrane</keyword>
<dbReference type="KEGG" id="kdj:28971263"/>
<dbReference type="InterPro" id="IPR036259">
    <property type="entry name" value="MFS_trans_sf"/>
</dbReference>
<gene>
    <name evidence="7" type="ORF">I303_07564</name>
    <name evidence="8" type="ORF">I303_107554</name>
</gene>
<feature type="transmembrane region" description="Helical" evidence="6">
    <location>
        <begin position="580"/>
        <end position="599"/>
    </location>
</feature>
<feature type="transmembrane region" description="Helical" evidence="6">
    <location>
        <begin position="79"/>
        <end position="96"/>
    </location>
</feature>
<dbReference type="Proteomes" id="UP000078595">
    <property type="component" value="Chromosome 10"/>
</dbReference>
<dbReference type="SUPFAM" id="SSF103473">
    <property type="entry name" value="MFS general substrate transporter"/>
    <property type="match status" value="1"/>
</dbReference>
<feature type="transmembrane region" description="Helical" evidence="6">
    <location>
        <begin position="337"/>
        <end position="354"/>
    </location>
</feature>
<evidence type="ECO:0000256" key="5">
    <source>
        <dbReference type="SAM" id="MobiDB-lite"/>
    </source>
</evidence>
<accession>A0A1A5ZV20</accession>
<dbReference type="OrthoDB" id="2587581at2759"/>
<feature type="transmembrane region" description="Helical" evidence="6">
    <location>
        <begin position="147"/>
        <end position="167"/>
    </location>
</feature>
<feature type="transmembrane region" description="Helical" evidence="6">
    <location>
        <begin position="374"/>
        <end position="396"/>
    </location>
</feature>
<feature type="transmembrane region" description="Helical" evidence="6">
    <location>
        <begin position="441"/>
        <end position="459"/>
    </location>
</feature>